<dbReference type="GO" id="GO:0016491">
    <property type="term" value="F:oxidoreductase activity"/>
    <property type="evidence" value="ECO:0007669"/>
    <property type="project" value="InterPro"/>
</dbReference>
<organism evidence="2 3">
    <name type="scientific">Jannaschia helgolandensis</name>
    <dbReference type="NCBI Taxonomy" id="188906"/>
    <lineage>
        <taxon>Bacteria</taxon>
        <taxon>Pseudomonadati</taxon>
        <taxon>Pseudomonadota</taxon>
        <taxon>Alphaproteobacteria</taxon>
        <taxon>Rhodobacterales</taxon>
        <taxon>Roseobacteraceae</taxon>
        <taxon>Jannaschia</taxon>
    </lineage>
</organism>
<protein>
    <submittedName>
        <fullName evidence="2">Multimeric flavodoxin WrbA</fullName>
    </submittedName>
</protein>
<evidence type="ECO:0000259" key="1">
    <source>
        <dbReference type="Pfam" id="PF03358"/>
    </source>
</evidence>
<feature type="domain" description="NADPH-dependent FMN reductase-like" evidence="1">
    <location>
        <begin position="38"/>
        <end position="174"/>
    </location>
</feature>
<reference evidence="2 3" key="1">
    <citation type="submission" date="2016-10" db="EMBL/GenBank/DDBJ databases">
        <authorList>
            <person name="de Groot N.N."/>
        </authorList>
    </citation>
    <scope>NUCLEOTIDE SEQUENCE [LARGE SCALE GENOMIC DNA]</scope>
    <source>
        <strain evidence="2 3">DSM 14858</strain>
    </source>
</reference>
<dbReference type="EMBL" id="FNZQ01000001">
    <property type="protein sequence ID" value="SEK52547.1"/>
    <property type="molecule type" value="Genomic_DNA"/>
</dbReference>
<name>A0A1H7HS96_9RHOB</name>
<dbReference type="RefSeq" id="WP_092759928.1">
    <property type="nucleotide sequence ID" value="NZ_CAXBJT010000012.1"/>
</dbReference>
<evidence type="ECO:0000313" key="2">
    <source>
        <dbReference type="EMBL" id="SEK52547.1"/>
    </source>
</evidence>
<dbReference type="InterPro" id="IPR005025">
    <property type="entry name" value="FMN_Rdtase-like_dom"/>
</dbReference>
<accession>A0A1H7HS96</accession>
<evidence type="ECO:0000313" key="3">
    <source>
        <dbReference type="Proteomes" id="UP000199283"/>
    </source>
</evidence>
<dbReference type="OrthoDB" id="8853249at2"/>
<dbReference type="AlphaFoldDB" id="A0A1H7HS96"/>
<gene>
    <name evidence="2" type="ORF">SAMN04488526_0789</name>
</gene>
<sequence length="255" mass="27756">MTLHPKAEATCGPDNRDAPDYSGLKAVFVNTSLKAANGDSHTAILLEQIATLMTRAGVSVDNIHMRDHHVAYGVQPDMTEHGEDRDDWPALWQRIKPANILVVGTPLWLGEESSVCRVLIERLYGMSGELNDKGQSSYYGRVGGSVVTGNEDGIKHAAMTIGYALSHLGYTIPPQADCGWIGEAGPGPSYGDPKEDGTKVGFDNDFTARNATIMAWNLMHMAHLLRDGISNHGNDRRVWQAEGCDPSLPNPEHRV</sequence>
<dbReference type="Proteomes" id="UP000199283">
    <property type="component" value="Unassembled WGS sequence"/>
</dbReference>
<proteinExistence type="predicted"/>
<dbReference type="SUPFAM" id="SSF52218">
    <property type="entry name" value="Flavoproteins"/>
    <property type="match status" value="1"/>
</dbReference>
<keyword evidence="3" id="KW-1185">Reference proteome</keyword>
<dbReference type="STRING" id="188906.SAMN04488526_0789"/>
<dbReference type="InterPro" id="IPR029039">
    <property type="entry name" value="Flavoprotein-like_sf"/>
</dbReference>
<dbReference type="Gene3D" id="3.40.50.360">
    <property type="match status" value="1"/>
</dbReference>
<dbReference type="Pfam" id="PF03358">
    <property type="entry name" value="FMN_red"/>
    <property type="match status" value="1"/>
</dbReference>